<accession>A0ABT4Z914</accession>
<name>A0ABT4Z914_HALEZ</name>
<sequence length="77" mass="8613">VEFLNVDVDLLNIGEEGHVLPRAFLVPATVFNVLSPEILRKVGVMSELEDLTPRDERAIVVDERDVVSLDVPPRSVY</sequence>
<gene>
    <name evidence="1" type="ORF">PM085_20925</name>
</gene>
<evidence type="ECO:0000313" key="2">
    <source>
        <dbReference type="Proteomes" id="UP001210528"/>
    </source>
</evidence>
<dbReference type="EMBL" id="JAQLUK010000294">
    <property type="protein sequence ID" value="MDB2294658.1"/>
    <property type="molecule type" value="Genomic_DNA"/>
</dbReference>
<organism evidence="1 2">
    <name type="scientific">Halorubrum ezzemoulense</name>
    <name type="common">Halorubrum chaoviator</name>
    <dbReference type="NCBI Taxonomy" id="337243"/>
    <lineage>
        <taxon>Archaea</taxon>
        <taxon>Methanobacteriati</taxon>
        <taxon>Methanobacteriota</taxon>
        <taxon>Stenosarchaea group</taxon>
        <taxon>Halobacteria</taxon>
        <taxon>Halobacteriales</taxon>
        <taxon>Haloferacaceae</taxon>
        <taxon>Halorubrum</taxon>
    </lineage>
</organism>
<dbReference type="RefSeq" id="WP_271971000.1">
    <property type="nucleotide sequence ID" value="NZ_JAQLUK010000294.1"/>
</dbReference>
<comment type="caution">
    <text evidence="1">The sequence shown here is derived from an EMBL/GenBank/DDBJ whole genome shotgun (WGS) entry which is preliminary data.</text>
</comment>
<evidence type="ECO:0000313" key="1">
    <source>
        <dbReference type="EMBL" id="MDB2294658.1"/>
    </source>
</evidence>
<reference evidence="1 2" key="1">
    <citation type="submission" date="2023-01" db="EMBL/GenBank/DDBJ databases">
        <title>Halorubrum ezzemoulense from Santa Pola, Spain.</title>
        <authorList>
            <person name="Feng Y."/>
            <person name="Louyakis A.S."/>
            <person name="Gogarten J.P."/>
        </authorList>
    </citation>
    <scope>NUCLEOTIDE SEQUENCE [LARGE SCALE GENOMIC DNA]</scope>
    <source>
        <strain evidence="1 2">AMM015</strain>
    </source>
</reference>
<dbReference type="Proteomes" id="UP001210528">
    <property type="component" value="Unassembled WGS sequence"/>
</dbReference>
<proteinExistence type="predicted"/>
<feature type="non-terminal residue" evidence="1">
    <location>
        <position position="1"/>
    </location>
</feature>
<protein>
    <submittedName>
        <fullName evidence="1">Uncharacterized protein</fullName>
    </submittedName>
</protein>
<keyword evidence="2" id="KW-1185">Reference proteome</keyword>